<dbReference type="PANTHER" id="PTHR42685">
    <property type="entry name" value="GERANYLGERANYL DIPHOSPHATE REDUCTASE"/>
    <property type="match status" value="1"/>
</dbReference>
<dbReference type="PANTHER" id="PTHR42685:SF22">
    <property type="entry name" value="CONDITIONED MEDIUM FACTOR RECEPTOR 1"/>
    <property type="match status" value="1"/>
</dbReference>
<dbReference type="InterPro" id="IPR002938">
    <property type="entry name" value="FAD-bd"/>
</dbReference>
<dbReference type="NCBIfam" id="TIGR02032">
    <property type="entry name" value="GG-red-SF"/>
    <property type="match status" value="1"/>
</dbReference>
<dbReference type="AlphaFoldDB" id="A0A9D5JTN3"/>
<dbReference type="InterPro" id="IPR011777">
    <property type="entry name" value="Geranylgeranyl_Rdtase_fam"/>
</dbReference>
<dbReference type="Gene3D" id="3.50.50.60">
    <property type="entry name" value="FAD/NAD(P)-binding domain"/>
    <property type="match status" value="1"/>
</dbReference>
<feature type="domain" description="FAD-binding" evidence="1">
    <location>
        <begin position="3"/>
        <end position="310"/>
    </location>
</feature>
<comment type="caution">
    <text evidence="2">The sequence shown here is derived from an EMBL/GenBank/DDBJ whole genome shotgun (WGS) entry which is preliminary data.</text>
</comment>
<dbReference type="EMBL" id="WJJP01000134">
    <property type="protein sequence ID" value="MBD3323796.1"/>
    <property type="molecule type" value="Genomic_DNA"/>
</dbReference>
<dbReference type="SUPFAM" id="SSF51905">
    <property type="entry name" value="FAD/NAD(P)-binding domain"/>
    <property type="match status" value="1"/>
</dbReference>
<dbReference type="Proteomes" id="UP000649604">
    <property type="component" value="Unassembled WGS sequence"/>
</dbReference>
<sequence>MRDAVIVGAGPAGSTAAALLAAHGYDVLLVDKQTFPREKVCGDIISPKTQWLLQQIGLLEMFPLHQYQAIATVRVFAPDGSSFTGKLAPDDGLYGGSLIIPRKEFDHMLKAFACARGAECLEQCAIHHLTYAENDAVMLQGYWRGERFDETTRVVLAADGVHSRLAKTVHLPRKSRHAMMTSIRGYYQDVKGLDQQIRLYYDRVRPFIQFGWVIPVSATCANIGYSTSLEAIRRQPIQRYFAEFLASPKLIRHVRQAKLIGRLQGCSLALGTVPLHRVARNVLFLGDAARLIDPITGEGISNAITSAMIAADVIHACFGSPANIRARPSAEIMHDFSQYADRCKQAFGEEFRQGWKLRRVLQTSNGLTNFAIRRLAARQSAADTVVRMLGEVVPKGDLCSWKFLTKLVW</sequence>
<evidence type="ECO:0000313" key="2">
    <source>
        <dbReference type="EMBL" id="MBD3323796.1"/>
    </source>
</evidence>
<evidence type="ECO:0000259" key="1">
    <source>
        <dbReference type="Pfam" id="PF01494"/>
    </source>
</evidence>
<accession>A0A9D5JTN3</accession>
<dbReference type="Pfam" id="PF01494">
    <property type="entry name" value="FAD_binding_3"/>
    <property type="match status" value="1"/>
</dbReference>
<dbReference type="GO" id="GO:0071949">
    <property type="term" value="F:FAD binding"/>
    <property type="evidence" value="ECO:0007669"/>
    <property type="project" value="InterPro"/>
</dbReference>
<protein>
    <submittedName>
        <fullName evidence="2">Geranylgeranyl reductase family protein</fullName>
    </submittedName>
</protein>
<name>A0A9D5JTN3_9BACT</name>
<dbReference type="InterPro" id="IPR050407">
    <property type="entry name" value="Geranylgeranyl_reductase"/>
</dbReference>
<evidence type="ECO:0000313" key="3">
    <source>
        <dbReference type="Proteomes" id="UP000649604"/>
    </source>
</evidence>
<reference evidence="2" key="1">
    <citation type="submission" date="2019-11" db="EMBL/GenBank/DDBJ databases">
        <title>Microbial mats filling the niche in hypersaline microbial mats.</title>
        <authorList>
            <person name="Wong H.L."/>
            <person name="Macleod F.I."/>
            <person name="White R.A. III"/>
            <person name="Burns B.P."/>
        </authorList>
    </citation>
    <scope>NUCLEOTIDE SEQUENCE</scope>
    <source>
        <strain evidence="2">Rbin_158</strain>
    </source>
</reference>
<proteinExistence type="predicted"/>
<dbReference type="PRINTS" id="PR00420">
    <property type="entry name" value="RNGMNOXGNASE"/>
</dbReference>
<dbReference type="InterPro" id="IPR036188">
    <property type="entry name" value="FAD/NAD-bd_sf"/>
</dbReference>
<organism evidence="2 3">
    <name type="scientific">candidate division KSB3 bacterium</name>
    <dbReference type="NCBI Taxonomy" id="2044937"/>
    <lineage>
        <taxon>Bacteria</taxon>
        <taxon>candidate division KSB3</taxon>
    </lineage>
</organism>
<gene>
    <name evidence="2" type="ORF">GF339_04375</name>
</gene>
<dbReference type="GO" id="GO:0016628">
    <property type="term" value="F:oxidoreductase activity, acting on the CH-CH group of donors, NAD or NADP as acceptor"/>
    <property type="evidence" value="ECO:0007669"/>
    <property type="project" value="InterPro"/>
</dbReference>